<dbReference type="OrthoDB" id="3732843at2"/>
<dbReference type="RefSeq" id="WP_060566131.1">
    <property type="nucleotide sequence ID" value="NZ_CP040006.1"/>
</dbReference>
<keyword evidence="2" id="KW-0812">Transmembrane</keyword>
<comment type="caution">
    <text evidence="3">The sequence shown here is derived from an EMBL/GenBank/DDBJ whole genome shotgun (WGS) entry which is preliminary data.</text>
</comment>
<dbReference type="EMBL" id="LLVT01000001">
    <property type="protein sequence ID" value="KSW13365.1"/>
    <property type="molecule type" value="Genomic_DNA"/>
</dbReference>
<proteinExistence type="predicted"/>
<dbReference type="InterPro" id="IPR013783">
    <property type="entry name" value="Ig-like_fold"/>
</dbReference>
<evidence type="ECO:0000313" key="4">
    <source>
        <dbReference type="Proteomes" id="UP000054686"/>
    </source>
</evidence>
<evidence type="ECO:0000313" key="3">
    <source>
        <dbReference type="EMBL" id="KSW13365.1"/>
    </source>
</evidence>
<accession>A0A0V8RZ70</accession>
<feature type="transmembrane region" description="Helical" evidence="2">
    <location>
        <begin position="869"/>
        <end position="889"/>
    </location>
</feature>
<evidence type="ECO:0000256" key="1">
    <source>
        <dbReference type="SAM" id="MobiDB-lite"/>
    </source>
</evidence>
<reference evidence="3 4" key="1">
    <citation type="submission" date="2015-10" db="EMBL/GenBank/DDBJ databases">
        <title>Draft Genome of Actinomyces odontolyticus subsp. actinosynbacter strain XH001.</title>
        <authorList>
            <person name="Mclean J.S."/>
            <person name="He X."/>
        </authorList>
    </citation>
    <scope>NUCLEOTIDE SEQUENCE [LARGE SCALE GENOMIC DNA]</scope>
    <source>
        <strain evidence="3 4">XH001</strain>
    </source>
</reference>
<sequence length="898" mass="95338">MRLTDMQGGVRRSSAADRDDHPPAGGHLADRAVQASRLCRITVRGIVAAALTGLTLSGLVLVPGAARAEAPLETPGADSITFNRSEGRIGAAVLNDSGTDRTTVVADNSYFGIVPGMTVYNSADPNQRSVAYRAGYSQDWLDANTAKSGDYWSYVTRGVAWDYHLAAYYQYPYYGEYTPDAISTSTTSALGYKPNNPGTVPLNSTFLIGAVRHNNFPIYSQIHWVHSSFDIRIGNLEESFPFDQHETTNDTDTTAVKREGGPYKVAYRASAPRTCPSDAPYYALNRNTGTTWYCYKYVGEGNGNRDIYTDYPQNYPESKGRPDQTPDSDDVLTITKTTSDQTITVNGIPYRLVLYGFVPNADGNCPATPPAGSTPVSTFTTKESQASFGCLYGSFSQERYVRIAKAVTEDSEQVGDAIPPFTFTTMGVGDWAAPTGTPLTTSVTADGFVGWNSFEDANLTPTAYGEAGAATSGYRAFMPGFSQFIIAETGPRIAGRFPLAFGAQGRFGPWKTNDDPNSAQWSLVDVTCLNGVGERVNVTRDAETGGVDFSQVAPASSPAALPITCTFTNREQVPKLRIQKELESVEGATTDDITVTYRITATNDGTLAGTTGRLTDTPNFAPGLTVRSATVVSSLDGLDAATAQAAAASYVLTEGATVEPGASSSWFIRMKVTRDSSAAGYSESLLECASSNDRLTPGHGLYNAVTGAYDHDGEANNEACAPARPRPIRIEKAGTQPVGTPNDDGTYPLDGAAFAIYDNEALAGDPVSVLDGGSRFVTAPLETGKNYWLVETRAPVGHALLPRPVAFHIEAGADADATTVIKTDFGADEGFSSVRVLPASGSLPGDRTPGIRVVDTQVGVLPKAGSIGIYPQLVGGAALLGLAGACAWLRRRERTQVA</sequence>
<feature type="region of interest" description="Disordered" evidence="1">
    <location>
        <begin position="312"/>
        <end position="331"/>
    </location>
</feature>
<dbReference type="Gene3D" id="2.60.40.10">
    <property type="entry name" value="Immunoglobulins"/>
    <property type="match status" value="1"/>
</dbReference>
<keyword evidence="2" id="KW-1133">Transmembrane helix</keyword>
<dbReference type="AlphaFoldDB" id="A0A0V8RZ70"/>
<name>A0A0V8RZ70_9ACTO</name>
<protein>
    <submittedName>
        <fullName evidence="3">Uncharacterized protein</fullName>
    </submittedName>
</protein>
<dbReference type="Proteomes" id="UP000054686">
    <property type="component" value="Unassembled WGS sequence"/>
</dbReference>
<keyword evidence="2" id="KW-0472">Membrane</keyword>
<organism evidence="3 4">
    <name type="scientific">Schaalia odontolytica</name>
    <dbReference type="NCBI Taxonomy" id="1660"/>
    <lineage>
        <taxon>Bacteria</taxon>
        <taxon>Bacillati</taxon>
        <taxon>Actinomycetota</taxon>
        <taxon>Actinomycetes</taxon>
        <taxon>Actinomycetales</taxon>
        <taxon>Actinomycetaceae</taxon>
        <taxon>Schaalia</taxon>
    </lineage>
</organism>
<gene>
    <name evidence="3" type="ORF">APY09_03175</name>
</gene>
<evidence type="ECO:0000256" key="2">
    <source>
        <dbReference type="SAM" id="Phobius"/>
    </source>
</evidence>
<feature type="region of interest" description="Disordered" evidence="1">
    <location>
        <begin position="1"/>
        <end position="29"/>
    </location>
</feature>
<dbReference type="GO" id="GO:0005975">
    <property type="term" value="P:carbohydrate metabolic process"/>
    <property type="evidence" value="ECO:0007669"/>
    <property type="project" value="UniProtKB-ARBA"/>
</dbReference>